<reference evidence="1 2" key="1">
    <citation type="journal article" date="2018" name="Front. Plant Sci.">
        <title>Red Clover (Trifolium pratense) and Zigzag Clover (T. medium) - A Picture of Genomic Similarities and Differences.</title>
        <authorList>
            <person name="Dluhosova J."/>
            <person name="Istvanek J."/>
            <person name="Nedelnik J."/>
            <person name="Repkova J."/>
        </authorList>
    </citation>
    <scope>NUCLEOTIDE SEQUENCE [LARGE SCALE GENOMIC DNA]</scope>
    <source>
        <strain evidence="2">cv. 10/8</strain>
        <tissue evidence="1">Leaf</tissue>
    </source>
</reference>
<proteinExistence type="predicted"/>
<dbReference type="EMBL" id="LXQA010245376">
    <property type="protein sequence ID" value="MCI37510.1"/>
    <property type="molecule type" value="Genomic_DNA"/>
</dbReference>
<accession>A0A392RP10</accession>
<dbReference type="Proteomes" id="UP000265520">
    <property type="component" value="Unassembled WGS sequence"/>
</dbReference>
<name>A0A392RP10_9FABA</name>
<evidence type="ECO:0000313" key="2">
    <source>
        <dbReference type="Proteomes" id="UP000265520"/>
    </source>
</evidence>
<feature type="non-terminal residue" evidence="1">
    <location>
        <position position="1"/>
    </location>
</feature>
<evidence type="ECO:0000313" key="1">
    <source>
        <dbReference type="EMBL" id="MCI37510.1"/>
    </source>
</evidence>
<dbReference type="AlphaFoldDB" id="A0A392RP10"/>
<protein>
    <submittedName>
        <fullName evidence="1">Uncharacterized protein</fullName>
    </submittedName>
</protein>
<keyword evidence="2" id="KW-1185">Reference proteome</keyword>
<comment type="caution">
    <text evidence="1">The sequence shown here is derived from an EMBL/GenBank/DDBJ whole genome shotgun (WGS) entry which is preliminary data.</text>
</comment>
<organism evidence="1 2">
    <name type="scientific">Trifolium medium</name>
    <dbReference type="NCBI Taxonomy" id="97028"/>
    <lineage>
        <taxon>Eukaryota</taxon>
        <taxon>Viridiplantae</taxon>
        <taxon>Streptophyta</taxon>
        <taxon>Embryophyta</taxon>
        <taxon>Tracheophyta</taxon>
        <taxon>Spermatophyta</taxon>
        <taxon>Magnoliopsida</taxon>
        <taxon>eudicotyledons</taxon>
        <taxon>Gunneridae</taxon>
        <taxon>Pentapetalae</taxon>
        <taxon>rosids</taxon>
        <taxon>fabids</taxon>
        <taxon>Fabales</taxon>
        <taxon>Fabaceae</taxon>
        <taxon>Papilionoideae</taxon>
        <taxon>50 kb inversion clade</taxon>
        <taxon>NPAAA clade</taxon>
        <taxon>Hologalegina</taxon>
        <taxon>IRL clade</taxon>
        <taxon>Trifolieae</taxon>
        <taxon>Trifolium</taxon>
    </lineage>
</organism>
<sequence length="55" mass="5824">SEIVIGALRALVSGSVPCTGRRGDCARQRPVADCRIRFCLLRAGAWRAAQGAAHC</sequence>